<dbReference type="AlphaFoldDB" id="A0A4Y6PQH7"/>
<accession>A0A4Y6PQH7</accession>
<dbReference type="SUPFAM" id="SSF81324">
    <property type="entry name" value="Voltage-gated potassium channels"/>
    <property type="match status" value="1"/>
</dbReference>
<keyword evidence="6" id="KW-0851">Voltage-gated channel</keyword>
<evidence type="ECO:0000256" key="8">
    <source>
        <dbReference type="ARBA" id="ARBA00022989"/>
    </source>
</evidence>
<evidence type="ECO:0000256" key="1">
    <source>
        <dbReference type="ARBA" id="ARBA00004141"/>
    </source>
</evidence>
<keyword evidence="11" id="KW-0407">Ion channel</keyword>
<dbReference type="Gene3D" id="1.20.120.350">
    <property type="entry name" value="Voltage-gated potassium channels. Chain C"/>
    <property type="match status" value="1"/>
</dbReference>
<evidence type="ECO:0000256" key="7">
    <source>
        <dbReference type="ARBA" id="ARBA00022958"/>
    </source>
</evidence>
<keyword evidence="7" id="KW-0630">Potassium</keyword>
<feature type="transmembrane region" description="Helical" evidence="13">
    <location>
        <begin position="157"/>
        <end position="182"/>
    </location>
</feature>
<protein>
    <recommendedName>
        <fullName evidence="12">BK channel</fullName>
    </recommendedName>
</protein>
<proteinExistence type="predicted"/>
<dbReference type="Gene3D" id="3.40.50.720">
    <property type="entry name" value="NAD(P)-binding Rossmann-like Domain"/>
    <property type="match status" value="1"/>
</dbReference>
<evidence type="ECO:0000256" key="6">
    <source>
        <dbReference type="ARBA" id="ARBA00022882"/>
    </source>
</evidence>
<evidence type="ECO:0000256" key="5">
    <source>
        <dbReference type="ARBA" id="ARBA00022826"/>
    </source>
</evidence>
<dbReference type="SUPFAM" id="SSF51735">
    <property type="entry name" value="NAD(P)-binding Rossmann-fold domains"/>
    <property type="match status" value="1"/>
</dbReference>
<keyword evidence="5" id="KW-0631">Potassium channel</keyword>
<comment type="subcellular location">
    <subcellularLocation>
        <location evidence="1">Membrane</location>
        <topology evidence="1">Multi-pass membrane protein</topology>
    </subcellularLocation>
</comment>
<dbReference type="InterPro" id="IPR003148">
    <property type="entry name" value="RCK_N"/>
</dbReference>
<evidence type="ECO:0000313" key="16">
    <source>
        <dbReference type="Proteomes" id="UP000315995"/>
    </source>
</evidence>
<dbReference type="InterPro" id="IPR027359">
    <property type="entry name" value="Volt_channel_dom_sf"/>
</dbReference>
<evidence type="ECO:0000256" key="4">
    <source>
        <dbReference type="ARBA" id="ARBA00022692"/>
    </source>
</evidence>
<dbReference type="GO" id="GO:0005249">
    <property type="term" value="F:voltage-gated potassium channel activity"/>
    <property type="evidence" value="ECO:0007669"/>
    <property type="project" value="InterPro"/>
</dbReference>
<dbReference type="GO" id="GO:0008076">
    <property type="term" value="C:voltage-gated potassium channel complex"/>
    <property type="evidence" value="ECO:0007669"/>
    <property type="project" value="InterPro"/>
</dbReference>
<evidence type="ECO:0000313" key="15">
    <source>
        <dbReference type="EMBL" id="QDG50500.1"/>
    </source>
</evidence>
<dbReference type="Pfam" id="PF00520">
    <property type="entry name" value="Ion_trans"/>
    <property type="match status" value="1"/>
</dbReference>
<keyword evidence="4 13" id="KW-0812">Transmembrane</keyword>
<dbReference type="Proteomes" id="UP000315995">
    <property type="component" value="Chromosome"/>
</dbReference>
<keyword evidence="3" id="KW-0633">Potassium transport</keyword>
<evidence type="ECO:0000256" key="13">
    <source>
        <dbReference type="SAM" id="Phobius"/>
    </source>
</evidence>
<dbReference type="InterPro" id="IPR036291">
    <property type="entry name" value="NAD(P)-bd_dom_sf"/>
</dbReference>
<keyword evidence="2" id="KW-0813">Transport</keyword>
<keyword evidence="9" id="KW-0406">Ion transport</keyword>
<evidence type="ECO:0000256" key="9">
    <source>
        <dbReference type="ARBA" id="ARBA00023065"/>
    </source>
</evidence>
<dbReference type="PRINTS" id="PR00169">
    <property type="entry name" value="KCHANNEL"/>
</dbReference>
<dbReference type="RefSeq" id="WP_141196992.1">
    <property type="nucleotide sequence ID" value="NZ_CP041186.1"/>
</dbReference>
<reference evidence="15 16" key="1">
    <citation type="submission" date="2019-06" db="EMBL/GenBank/DDBJ databases">
        <title>Persicimonas caeni gen. nov., sp. nov., a predatory bacterium isolated from solar saltern.</title>
        <authorList>
            <person name="Wang S."/>
        </authorList>
    </citation>
    <scope>NUCLEOTIDE SEQUENCE [LARGE SCALE GENOMIC DNA]</scope>
    <source>
        <strain evidence="15 16">YN101</strain>
    </source>
</reference>
<evidence type="ECO:0000256" key="3">
    <source>
        <dbReference type="ARBA" id="ARBA00022538"/>
    </source>
</evidence>
<keyword evidence="10 13" id="KW-0472">Membrane</keyword>
<feature type="transmembrane region" description="Helical" evidence="13">
    <location>
        <begin position="99"/>
        <end position="121"/>
    </location>
</feature>
<feature type="transmembrane region" description="Helical" evidence="13">
    <location>
        <begin position="21"/>
        <end position="39"/>
    </location>
</feature>
<evidence type="ECO:0000256" key="11">
    <source>
        <dbReference type="ARBA" id="ARBA00023303"/>
    </source>
</evidence>
<dbReference type="PRINTS" id="PR01333">
    <property type="entry name" value="2POREKCHANEL"/>
</dbReference>
<sequence length="506" mass="57427">MSLKRTVWRILNDPDDPRYRGFLGFITMLILLSFGMLVYEVLYLPGQQMPRWMLITDQSILGIFFVEYIARLWVIRGWKPKAIKLTWLQKAKYWIISRLKFIFSVWGLIDLVALLPIFPFLRSLRILRLLRLLRSVKLFRYARPIQTLMLAVRDNSLLFGVSISFVFGTIFLSAVMLFFAEFGINEQIQGIDDTLWWAIVTVSTVGFGDITPATSGGRIIGAGLMLMGMFVIALFAGVISSTLVGHLLPLRLEQVRMSSISDHIVIVGWNDDVPMLLQQMRQEHGEELPPVILMAPRDRPEALHQEYIFVHGDFTKEEEYDKVRLLFARTVIVVADQSVGPARSQARDASTVLTIFTIRSLERSFEHKRSRPLHIVAEILDPENISHAKVAGADEVIPSALMAYSIIAHTAGNPGVGVAMSDLLLASKQNVYTADLPVELFGTEELQFREVRRRMHEERGVLVVGVLHQGILQMNPPADTRVYLNDDIVYIGQELLDHDNGEEDED</sequence>
<dbReference type="PROSITE" id="PS51201">
    <property type="entry name" value="RCK_N"/>
    <property type="match status" value="1"/>
</dbReference>
<feature type="transmembrane region" description="Helical" evidence="13">
    <location>
        <begin position="219"/>
        <end position="248"/>
    </location>
</feature>
<dbReference type="OrthoDB" id="9799090at2"/>
<evidence type="ECO:0000256" key="2">
    <source>
        <dbReference type="ARBA" id="ARBA00022448"/>
    </source>
</evidence>
<dbReference type="GO" id="GO:0001508">
    <property type="term" value="P:action potential"/>
    <property type="evidence" value="ECO:0007669"/>
    <property type="project" value="TreeGrafter"/>
</dbReference>
<keyword evidence="16" id="KW-1185">Reference proteome</keyword>
<accession>A0A5B8Y288</accession>
<dbReference type="PANTHER" id="PTHR11537:SF254">
    <property type="entry name" value="POTASSIUM VOLTAGE-GATED CHANNEL PROTEIN SHAB"/>
    <property type="match status" value="1"/>
</dbReference>
<dbReference type="InterPro" id="IPR028325">
    <property type="entry name" value="VG_K_chnl"/>
</dbReference>
<dbReference type="InterPro" id="IPR003280">
    <property type="entry name" value="2pore_dom_K_chnl"/>
</dbReference>
<dbReference type="PANTHER" id="PTHR11537">
    <property type="entry name" value="VOLTAGE-GATED POTASSIUM CHANNEL"/>
    <property type="match status" value="1"/>
</dbReference>
<evidence type="ECO:0000256" key="10">
    <source>
        <dbReference type="ARBA" id="ARBA00023136"/>
    </source>
</evidence>
<dbReference type="Gene3D" id="1.10.287.70">
    <property type="match status" value="1"/>
</dbReference>
<dbReference type="Pfam" id="PF22614">
    <property type="entry name" value="Slo-like_RCK"/>
    <property type="match status" value="1"/>
</dbReference>
<dbReference type="InterPro" id="IPR005821">
    <property type="entry name" value="Ion_trans_dom"/>
</dbReference>
<feature type="domain" description="RCK N-terminal" evidence="14">
    <location>
        <begin position="261"/>
        <end position="398"/>
    </location>
</feature>
<gene>
    <name evidence="15" type="ORF">FIV42_07070</name>
</gene>
<evidence type="ECO:0000259" key="14">
    <source>
        <dbReference type="PROSITE" id="PS51201"/>
    </source>
</evidence>
<evidence type="ECO:0000256" key="12">
    <source>
        <dbReference type="ARBA" id="ARBA00029579"/>
    </source>
</evidence>
<feature type="transmembrane region" description="Helical" evidence="13">
    <location>
        <begin position="59"/>
        <end position="78"/>
    </location>
</feature>
<organism evidence="15 16">
    <name type="scientific">Persicimonas caeni</name>
    <dbReference type="NCBI Taxonomy" id="2292766"/>
    <lineage>
        <taxon>Bacteria</taxon>
        <taxon>Deltaproteobacteria</taxon>
        <taxon>Bradymonadales</taxon>
        <taxon>Bradymonadaceae</taxon>
        <taxon>Persicimonas</taxon>
    </lineage>
</organism>
<keyword evidence="8 13" id="KW-1133">Transmembrane helix</keyword>
<dbReference type="EMBL" id="CP041186">
    <property type="protein sequence ID" value="QDG50500.1"/>
    <property type="molecule type" value="Genomic_DNA"/>
</dbReference>
<name>A0A4Y6PQH7_PERCE</name>